<evidence type="ECO:0000313" key="4">
    <source>
        <dbReference type="Proteomes" id="UP000008711"/>
    </source>
</evidence>
<keyword evidence="4" id="KW-1185">Reference proteome</keyword>
<dbReference type="GO" id="GO:0005549">
    <property type="term" value="F:odorant binding"/>
    <property type="evidence" value="ECO:0007669"/>
    <property type="project" value="InterPro"/>
</dbReference>
<feature type="signal peptide" evidence="1">
    <location>
        <begin position="1"/>
        <end position="20"/>
    </location>
</feature>
<dbReference type="GeneID" id="6547467"/>
<dbReference type="EMBL" id="AB370275">
    <property type="protein sequence ID" value="BAG11609.1"/>
    <property type="molecule type" value="Genomic_DNA"/>
</dbReference>
<dbReference type="Gene3D" id="1.10.238.20">
    <property type="entry name" value="Pheromone/general odorant binding protein domain"/>
    <property type="match status" value="1"/>
</dbReference>
<evidence type="ECO:0000256" key="1">
    <source>
        <dbReference type="SAM" id="SignalP"/>
    </source>
</evidence>
<dbReference type="InterPro" id="IPR036728">
    <property type="entry name" value="PBP_GOBP_sf"/>
</dbReference>
<dbReference type="CTD" id="326110"/>
<reference evidence="3 4" key="2">
    <citation type="journal article" date="2008" name="Bioinformatics">
        <title>Assembly reconciliation.</title>
        <authorList>
            <person name="Zimin A.V."/>
            <person name="Smith D.R."/>
            <person name="Sutton G."/>
            <person name="Yorke J.A."/>
        </authorList>
    </citation>
    <scope>NUCLEOTIDE SEQUENCE [LARGE SCALE GENOMIC DNA]</scope>
    <source>
        <strain evidence="3 4">TSC#14021-0224.01</strain>
    </source>
</reference>
<dbReference type="OMA" id="VQIDKYM"/>
<evidence type="ECO:0000313" key="3">
    <source>
        <dbReference type="EMBL" id="EDV55319.1"/>
    </source>
</evidence>
<name>B0M2D1_DROER</name>
<evidence type="ECO:0000313" key="2">
    <source>
        <dbReference type="EMBL" id="BAG11609.1"/>
    </source>
</evidence>
<dbReference type="AlphaFoldDB" id="B0M2D1"/>
<sequence length="136" mass="15223">MLDRPTPYLLLLFLCGKVLANTAVFNPCASQAALSETEAHKVMESWPDPPIDRAHKCYLTCVLLDLGLVDQNGDVQIDKYLKSGVVDWRYVAFELINCRIEFGDERDLCELSYGLFNCFRAVKLAAESNSSLSNAK</sequence>
<feature type="chain" id="PRO_5014298119" evidence="1">
    <location>
        <begin position="21"/>
        <end position="136"/>
    </location>
</feature>
<dbReference type="InterPro" id="IPR006170">
    <property type="entry name" value="PBP/GOBP"/>
</dbReference>
<organism evidence="2">
    <name type="scientific">Drosophila erecta</name>
    <name type="common">Fruit fly</name>
    <dbReference type="NCBI Taxonomy" id="7220"/>
    <lineage>
        <taxon>Eukaryota</taxon>
        <taxon>Metazoa</taxon>
        <taxon>Ecdysozoa</taxon>
        <taxon>Arthropoda</taxon>
        <taxon>Hexapoda</taxon>
        <taxon>Insecta</taxon>
        <taxon>Pterygota</taxon>
        <taxon>Neoptera</taxon>
        <taxon>Endopterygota</taxon>
        <taxon>Diptera</taxon>
        <taxon>Brachycera</taxon>
        <taxon>Muscomorpha</taxon>
        <taxon>Ephydroidea</taxon>
        <taxon>Drosophilidae</taxon>
        <taxon>Drosophila</taxon>
        <taxon>Sophophora</taxon>
    </lineage>
</organism>
<dbReference type="Pfam" id="PF01395">
    <property type="entry name" value="PBP_GOBP"/>
    <property type="match status" value="1"/>
</dbReference>
<dbReference type="OrthoDB" id="7860130at2759"/>
<gene>
    <name evidence="2" type="primary">Obp57e</name>
    <name evidence="3" type="synonym">Dere\Obp57e</name>
    <name evidence="3" type="ORF">Dere_GG20856</name>
</gene>
<dbReference type="CDD" id="cd23992">
    <property type="entry name" value="PBP_GOBP"/>
    <property type="match status" value="1"/>
</dbReference>
<dbReference type="Proteomes" id="UP000008711">
    <property type="component" value="Unassembled WGS sequence"/>
</dbReference>
<reference evidence="3 4" key="1">
    <citation type="journal article" date="2007" name="Nature">
        <title>Evolution of genes and genomes on the Drosophila phylogeny.</title>
        <authorList>
            <consortium name="Drosophila 12 Genomes Consortium"/>
            <person name="Clark A.G."/>
            <person name="Eisen M.B."/>
            <person name="Smith D.R."/>
            <person name="Bergman C.M."/>
            <person name="Oliver B."/>
            <person name="Markow T.A."/>
            <person name="Kaufman T.C."/>
            <person name="Kellis M."/>
            <person name="Gelbart W."/>
            <person name="Iyer V.N."/>
            <person name="Pollard D.A."/>
            <person name="Sackton T.B."/>
            <person name="Larracuente A.M."/>
            <person name="Singh N.D."/>
            <person name="Abad J.P."/>
            <person name="Abt D.N."/>
            <person name="Adryan B."/>
            <person name="Aguade M."/>
            <person name="Akashi H."/>
            <person name="Anderson W.W."/>
            <person name="Aquadro C.F."/>
            <person name="Ardell D.H."/>
            <person name="Arguello R."/>
            <person name="Artieri C.G."/>
            <person name="Barbash D.A."/>
            <person name="Barker D."/>
            <person name="Barsanti P."/>
            <person name="Batterham P."/>
            <person name="Batzoglou S."/>
            <person name="Begun D."/>
            <person name="Bhutkar A."/>
            <person name="Blanco E."/>
            <person name="Bosak S.A."/>
            <person name="Bradley R.K."/>
            <person name="Brand A.D."/>
            <person name="Brent M.R."/>
            <person name="Brooks A.N."/>
            <person name="Brown R.H."/>
            <person name="Butlin R.K."/>
            <person name="Caggese C."/>
            <person name="Calvi B.R."/>
            <person name="Bernardo de Carvalho A."/>
            <person name="Caspi A."/>
            <person name="Castrezana S."/>
            <person name="Celniker S.E."/>
            <person name="Chang J.L."/>
            <person name="Chapple C."/>
            <person name="Chatterji S."/>
            <person name="Chinwalla A."/>
            <person name="Civetta A."/>
            <person name="Clifton S.W."/>
            <person name="Comeron J.M."/>
            <person name="Costello J.C."/>
            <person name="Coyne J.A."/>
            <person name="Daub J."/>
            <person name="David R.G."/>
            <person name="Delcher A.L."/>
            <person name="Delehaunty K."/>
            <person name="Do C.B."/>
            <person name="Ebling H."/>
            <person name="Edwards K."/>
            <person name="Eickbush T."/>
            <person name="Evans J.D."/>
            <person name="Filipski A."/>
            <person name="Findeiss S."/>
            <person name="Freyhult E."/>
            <person name="Fulton L."/>
            <person name="Fulton R."/>
            <person name="Garcia A.C."/>
            <person name="Gardiner A."/>
            <person name="Garfield D.A."/>
            <person name="Garvin B.E."/>
            <person name="Gibson G."/>
            <person name="Gilbert D."/>
            <person name="Gnerre S."/>
            <person name="Godfrey J."/>
            <person name="Good R."/>
            <person name="Gotea V."/>
            <person name="Gravely B."/>
            <person name="Greenberg A.J."/>
            <person name="Griffiths-Jones S."/>
            <person name="Gross S."/>
            <person name="Guigo R."/>
            <person name="Gustafson E.A."/>
            <person name="Haerty W."/>
            <person name="Hahn M.W."/>
            <person name="Halligan D.L."/>
            <person name="Halpern A.L."/>
            <person name="Halter G.M."/>
            <person name="Han M.V."/>
            <person name="Heger A."/>
            <person name="Hillier L."/>
            <person name="Hinrichs A.S."/>
            <person name="Holmes I."/>
            <person name="Hoskins R.A."/>
            <person name="Hubisz M.J."/>
            <person name="Hultmark D."/>
            <person name="Huntley M.A."/>
            <person name="Jaffe D.B."/>
            <person name="Jagadeeshan S."/>
            <person name="Jeck W.R."/>
            <person name="Johnson J."/>
            <person name="Jones C.D."/>
            <person name="Jordan W.C."/>
            <person name="Karpen G.H."/>
            <person name="Kataoka E."/>
            <person name="Keightley P.D."/>
            <person name="Kheradpour P."/>
            <person name="Kirkness E.F."/>
            <person name="Koerich L.B."/>
            <person name="Kristiansen K."/>
            <person name="Kudrna D."/>
            <person name="Kulathinal R.J."/>
            <person name="Kumar S."/>
            <person name="Kwok R."/>
            <person name="Lander E."/>
            <person name="Langley C.H."/>
            <person name="Lapoint R."/>
            <person name="Lazzaro B.P."/>
            <person name="Lee S.J."/>
            <person name="Levesque L."/>
            <person name="Li R."/>
            <person name="Lin C.F."/>
            <person name="Lin M.F."/>
            <person name="Lindblad-Toh K."/>
            <person name="Llopart A."/>
            <person name="Long M."/>
            <person name="Low L."/>
            <person name="Lozovsky E."/>
            <person name="Lu J."/>
            <person name="Luo M."/>
            <person name="Machado C.A."/>
            <person name="Makalowski W."/>
            <person name="Marzo M."/>
            <person name="Matsuda M."/>
            <person name="Matzkin L."/>
            <person name="McAllister B."/>
            <person name="McBride C.S."/>
            <person name="McKernan B."/>
            <person name="McKernan K."/>
            <person name="Mendez-Lago M."/>
            <person name="Minx P."/>
            <person name="Mollenhauer M.U."/>
            <person name="Montooth K."/>
            <person name="Mount S.M."/>
            <person name="Mu X."/>
            <person name="Myers E."/>
            <person name="Negre B."/>
            <person name="Newfeld S."/>
            <person name="Nielsen R."/>
            <person name="Noor M.A."/>
            <person name="O'Grady P."/>
            <person name="Pachter L."/>
            <person name="Papaceit M."/>
            <person name="Parisi M.J."/>
            <person name="Parisi M."/>
            <person name="Parts L."/>
            <person name="Pedersen J.S."/>
            <person name="Pesole G."/>
            <person name="Phillippy A.M."/>
            <person name="Ponting C.P."/>
            <person name="Pop M."/>
            <person name="Porcelli D."/>
            <person name="Powell J.R."/>
            <person name="Prohaska S."/>
            <person name="Pruitt K."/>
            <person name="Puig M."/>
            <person name="Quesneville H."/>
            <person name="Ram K.R."/>
            <person name="Rand D."/>
            <person name="Rasmussen M.D."/>
            <person name="Reed L.K."/>
            <person name="Reenan R."/>
            <person name="Reily A."/>
            <person name="Remington K.A."/>
            <person name="Rieger T.T."/>
            <person name="Ritchie M.G."/>
            <person name="Robin C."/>
            <person name="Rogers Y.H."/>
            <person name="Rohde C."/>
            <person name="Rozas J."/>
            <person name="Rubenfield M.J."/>
            <person name="Ruiz A."/>
            <person name="Russo S."/>
            <person name="Salzberg S.L."/>
            <person name="Sanchez-Gracia A."/>
            <person name="Saranga D.J."/>
            <person name="Sato H."/>
            <person name="Schaeffer S.W."/>
            <person name="Schatz M.C."/>
            <person name="Schlenke T."/>
            <person name="Schwartz R."/>
            <person name="Segarra C."/>
            <person name="Singh R.S."/>
            <person name="Sirot L."/>
            <person name="Sirota M."/>
            <person name="Sisneros N.B."/>
            <person name="Smith C.D."/>
            <person name="Smith T.F."/>
            <person name="Spieth J."/>
            <person name="Stage D.E."/>
            <person name="Stark A."/>
            <person name="Stephan W."/>
            <person name="Strausberg R.L."/>
            <person name="Strempel S."/>
            <person name="Sturgill D."/>
            <person name="Sutton G."/>
            <person name="Sutton G.G."/>
            <person name="Tao W."/>
            <person name="Teichmann S."/>
            <person name="Tobari Y.N."/>
            <person name="Tomimura Y."/>
            <person name="Tsolas J.M."/>
            <person name="Valente V.L."/>
            <person name="Venter E."/>
            <person name="Venter J.C."/>
            <person name="Vicario S."/>
            <person name="Vieira F.G."/>
            <person name="Vilella A.J."/>
            <person name="Villasante A."/>
            <person name="Walenz B."/>
            <person name="Wang J."/>
            <person name="Wasserman M."/>
            <person name="Watts T."/>
            <person name="Wilson D."/>
            <person name="Wilson R.K."/>
            <person name="Wing R.A."/>
            <person name="Wolfner M.F."/>
            <person name="Wong A."/>
            <person name="Wong G.K."/>
            <person name="Wu C.I."/>
            <person name="Wu G."/>
            <person name="Yamamoto D."/>
            <person name="Yang H.P."/>
            <person name="Yang S.P."/>
            <person name="Yorke J.A."/>
            <person name="Yoshida K."/>
            <person name="Zdobnov E."/>
            <person name="Zhang P."/>
            <person name="Zhang Y."/>
            <person name="Zimin A.V."/>
            <person name="Baldwin J."/>
            <person name="Abdouelleil A."/>
            <person name="Abdulkadir J."/>
            <person name="Abebe A."/>
            <person name="Abera B."/>
            <person name="Abreu J."/>
            <person name="Acer S.C."/>
            <person name="Aftuck L."/>
            <person name="Alexander A."/>
            <person name="An P."/>
            <person name="Anderson E."/>
            <person name="Anderson S."/>
            <person name="Arachi H."/>
            <person name="Azer M."/>
            <person name="Bachantsang P."/>
            <person name="Barry A."/>
            <person name="Bayul T."/>
            <person name="Berlin A."/>
            <person name="Bessette D."/>
            <person name="Bloom T."/>
            <person name="Blye J."/>
            <person name="Boguslavskiy L."/>
            <person name="Bonnet C."/>
            <person name="Boukhgalter B."/>
            <person name="Bourzgui I."/>
            <person name="Brown A."/>
            <person name="Cahill P."/>
            <person name="Channer S."/>
            <person name="Cheshatsang Y."/>
            <person name="Chuda L."/>
            <person name="Citroen M."/>
            <person name="Collymore A."/>
            <person name="Cooke P."/>
            <person name="Costello M."/>
            <person name="D'Aco K."/>
            <person name="Daza R."/>
            <person name="De Haan G."/>
            <person name="DeGray S."/>
            <person name="DeMaso C."/>
            <person name="Dhargay N."/>
            <person name="Dooley K."/>
            <person name="Dooley E."/>
            <person name="Doricent M."/>
            <person name="Dorje P."/>
            <person name="Dorjee K."/>
            <person name="Dupes A."/>
            <person name="Elong R."/>
            <person name="Falk J."/>
            <person name="Farina A."/>
            <person name="Faro S."/>
            <person name="Ferguson D."/>
            <person name="Fisher S."/>
            <person name="Foley C.D."/>
            <person name="Franke A."/>
            <person name="Friedrich D."/>
            <person name="Gadbois L."/>
            <person name="Gearin G."/>
            <person name="Gearin C.R."/>
            <person name="Giannoukos G."/>
            <person name="Goode T."/>
            <person name="Graham J."/>
            <person name="Grandbois E."/>
            <person name="Grewal S."/>
            <person name="Gyaltsen K."/>
            <person name="Hafez N."/>
            <person name="Hagos B."/>
            <person name="Hall J."/>
            <person name="Henson C."/>
            <person name="Hollinger A."/>
            <person name="Honan T."/>
            <person name="Huard M.D."/>
            <person name="Hughes L."/>
            <person name="Hurhula B."/>
            <person name="Husby M.E."/>
            <person name="Kamat A."/>
            <person name="Kanga B."/>
            <person name="Kashin S."/>
            <person name="Khazanovich D."/>
            <person name="Kisner P."/>
            <person name="Lance K."/>
            <person name="Lara M."/>
            <person name="Lee W."/>
            <person name="Lennon N."/>
            <person name="Letendre F."/>
            <person name="LeVine R."/>
            <person name="Lipovsky A."/>
            <person name="Liu X."/>
            <person name="Liu J."/>
            <person name="Liu S."/>
            <person name="Lokyitsang T."/>
            <person name="Lokyitsang Y."/>
            <person name="Lubonja R."/>
            <person name="Lui A."/>
            <person name="MacDonald P."/>
            <person name="Magnisalis V."/>
            <person name="Maru K."/>
            <person name="Matthews C."/>
            <person name="McCusker W."/>
            <person name="McDonough S."/>
            <person name="Mehta T."/>
            <person name="Meldrim J."/>
            <person name="Meneus L."/>
            <person name="Mihai O."/>
            <person name="Mihalev A."/>
            <person name="Mihova T."/>
            <person name="Mittelman R."/>
            <person name="Mlenga V."/>
            <person name="Montmayeur A."/>
            <person name="Mulrain L."/>
            <person name="Navidi A."/>
            <person name="Naylor J."/>
            <person name="Negash T."/>
            <person name="Nguyen T."/>
            <person name="Nguyen N."/>
            <person name="Nicol R."/>
            <person name="Norbu C."/>
            <person name="Norbu N."/>
            <person name="Novod N."/>
            <person name="O'Neill B."/>
            <person name="Osman S."/>
            <person name="Markiewicz E."/>
            <person name="Oyono O.L."/>
            <person name="Patti C."/>
            <person name="Phunkhang P."/>
            <person name="Pierre F."/>
            <person name="Priest M."/>
            <person name="Raghuraman S."/>
            <person name="Rege F."/>
            <person name="Reyes R."/>
            <person name="Rise C."/>
            <person name="Rogov P."/>
            <person name="Ross K."/>
            <person name="Ryan E."/>
            <person name="Settipalli S."/>
            <person name="Shea T."/>
            <person name="Sherpa N."/>
            <person name="Shi L."/>
            <person name="Shih D."/>
            <person name="Sparrow T."/>
            <person name="Spaulding J."/>
            <person name="Stalker J."/>
            <person name="Stange-Thomann N."/>
            <person name="Stavropoulos S."/>
            <person name="Stone C."/>
            <person name="Strader C."/>
            <person name="Tesfaye S."/>
            <person name="Thomson T."/>
            <person name="Thoulutsang Y."/>
            <person name="Thoulutsang D."/>
            <person name="Topham K."/>
            <person name="Topping I."/>
            <person name="Tsamla T."/>
            <person name="Vassiliev H."/>
            <person name="Vo A."/>
            <person name="Wangchuk T."/>
            <person name="Wangdi T."/>
            <person name="Weiand M."/>
            <person name="Wilkinson J."/>
            <person name="Wilson A."/>
            <person name="Yadav S."/>
            <person name="Young G."/>
            <person name="Yu Q."/>
            <person name="Zembek L."/>
            <person name="Zhong D."/>
            <person name="Zimmer A."/>
            <person name="Zwirko Z."/>
            <person name="Jaffe D.B."/>
            <person name="Alvarez P."/>
            <person name="Brockman W."/>
            <person name="Butler J."/>
            <person name="Chin C."/>
            <person name="Gnerre S."/>
            <person name="Grabherr M."/>
            <person name="Kleber M."/>
            <person name="Mauceli E."/>
            <person name="MacCallum I."/>
        </authorList>
    </citation>
    <scope>NUCLEOTIDE SEQUENCE [LARGE SCALE GENOMIC DNA]</scope>
    <source>
        <strain evidence="3 4">TSC#14021-0224.01</strain>
    </source>
</reference>
<dbReference type="SUPFAM" id="SSF47565">
    <property type="entry name" value="Insect pheromone/odorant-binding proteins"/>
    <property type="match status" value="1"/>
</dbReference>
<proteinExistence type="predicted"/>
<dbReference type="KEGG" id="der:6547467"/>
<dbReference type="HOGENOM" id="CLU_154821_0_0_1"/>
<protein>
    <submittedName>
        <fullName evidence="2">Odorant-binding protein 57e</fullName>
    </submittedName>
</protein>
<keyword evidence="1" id="KW-0732">Signal</keyword>
<dbReference type="SMART" id="SM00708">
    <property type="entry name" value="PhBP"/>
    <property type="match status" value="1"/>
</dbReference>
<reference evidence="3" key="4">
    <citation type="submission" date="2015-11" db="EMBL/GenBank/DDBJ databases">
        <authorList>
            <consortium name="FlyBase"/>
        </authorList>
    </citation>
    <scope>NUCLEOTIDE SEQUENCE</scope>
    <source>
        <strain evidence="3">TSC#14021-0224.01</strain>
    </source>
</reference>
<accession>B0M2D1</accession>
<dbReference type="EMBL" id="CH954179">
    <property type="protein sequence ID" value="EDV55319.1"/>
    <property type="molecule type" value="Genomic_DNA"/>
</dbReference>
<reference evidence="2" key="3">
    <citation type="journal article" date="2008" name="Genetics">
        <title>Rapid evolution of two odorant-binding protein genes, Obp57d and Obp57e, in the Drosophila melanogaster species group.</title>
        <authorList>
            <person name="Matsuo T."/>
        </authorList>
    </citation>
    <scope>NUCLEOTIDE SEQUENCE</scope>
</reference>